<dbReference type="Proteomes" id="UP000046395">
    <property type="component" value="Unassembled WGS sequence"/>
</dbReference>
<dbReference type="CDD" id="cd06089">
    <property type="entry name" value="KOW_RPL26"/>
    <property type="match status" value="1"/>
</dbReference>
<name>A0A5S6QFL0_TRIMR</name>
<dbReference type="Pfam" id="PF17136">
    <property type="entry name" value="ribosomal_L24"/>
    <property type="match status" value="1"/>
</dbReference>
<dbReference type="GO" id="GO:0003735">
    <property type="term" value="F:structural constituent of ribosome"/>
    <property type="evidence" value="ECO:0007669"/>
    <property type="project" value="InterPro"/>
</dbReference>
<keyword evidence="3 6" id="KW-0687">Ribonucleoprotein</keyword>
<reference evidence="10" key="1">
    <citation type="submission" date="2019-12" db="UniProtKB">
        <authorList>
            <consortium name="WormBaseParasite"/>
        </authorList>
    </citation>
    <scope>IDENTIFICATION</scope>
</reference>
<dbReference type="Pfam" id="PF00467">
    <property type="entry name" value="KOW"/>
    <property type="match status" value="1"/>
</dbReference>
<evidence type="ECO:0000313" key="9">
    <source>
        <dbReference type="Proteomes" id="UP000046395"/>
    </source>
</evidence>
<dbReference type="InterPro" id="IPR057264">
    <property type="entry name" value="Ribosomal_uL24_C"/>
</dbReference>
<dbReference type="InterPro" id="IPR008991">
    <property type="entry name" value="Translation_prot_SH3-like_sf"/>
</dbReference>
<dbReference type="GO" id="GO:0006412">
    <property type="term" value="P:translation"/>
    <property type="evidence" value="ECO:0007669"/>
    <property type="project" value="InterPro"/>
</dbReference>
<evidence type="ECO:0000256" key="1">
    <source>
        <dbReference type="ARBA" id="ARBA00010618"/>
    </source>
</evidence>
<dbReference type="NCBIfam" id="TIGR01079">
    <property type="entry name" value="rplX_bact"/>
    <property type="match status" value="1"/>
</dbReference>
<evidence type="ECO:0000313" key="10">
    <source>
        <dbReference type="WBParaSite" id="TMUE_1000005974.1"/>
    </source>
</evidence>
<dbReference type="InterPro" id="IPR041988">
    <property type="entry name" value="Ribosomal_uL24_KOW"/>
</dbReference>
<keyword evidence="9" id="KW-1185">Reference proteome</keyword>
<dbReference type="PROSITE" id="PS01108">
    <property type="entry name" value="RIBOSOMAL_L24"/>
    <property type="match status" value="1"/>
</dbReference>
<protein>
    <recommendedName>
        <fullName evidence="4">Large ribosomal subunit protein uL24m</fullName>
    </recommendedName>
    <alternativeName>
        <fullName evidence="5">39S ribosomal protein L24, mitochondrial</fullName>
    </alternativeName>
</protein>
<organism evidence="9 10">
    <name type="scientific">Trichuris muris</name>
    <name type="common">Mouse whipworm</name>
    <dbReference type="NCBI Taxonomy" id="70415"/>
    <lineage>
        <taxon>Eukaryota</taxon>
        <taxon>Metazoa</taxon>
        <taxon>Ecdysozoa</taxon>
        <taxon>Nematoda</taxon>
        <taxon>Enoplea</taxon>
        <taxon>Dorylaimia</taxon>
        <taxon>Trichinellida</taxon>
        <taxon>Trichuridae</taxon>
        <taxon>Trichuris</taxon>
    </lineage>
</organism>
<feature type="domain" description="KOW" evidence="7">
    <location>
        <begin position="100"/>
        <end position="126"/>
    </location>
</feature>
<feature type="domain" description="Large ribosomal subunit protein uL24 C-terminal" evidence="8">
    <location>
        <begin position="140"/>
        <end position="199"/>
    </location>
</feature>
<dbReference type="SUPFAM" id="SSF50104">
    <property type="entry name" value="Translation proteins SH3-like domain"/>
    <property type="match status" value="1"/>
</dbReference>
<dbReference type="WBParaSite" id="TMUE_1000005974.1">
    <property type="protein sequence ID" value="TMUE_1000005974.1"/>
    <property type="gene ID" value="WBGene00294540"/>
</dbReference>
<dbReference type="GO" id="GO:0005840">
    <property type="term" value="C:ribosome"/>
    <property type="evidence" value="ECO:0007669"/>
    <property type="project" value="UniProtKB-KW"/>
</dbReference>
<dbReference type="PANTHER" id="PTHR12903">
    <property type="entry name" value="MITOCHONDRIAL RIBOSOMAL PROTEIN L24"/>
    <property type="match status" value="1"/>
</dbReference>
<evidence type="ECO:0000256" key="3">
    <source>
        <dbReference type="ARBA" id="ARBA00023274"/>
    </source>
</evidence>
<dbReference type="InterPro" id="IPR014722">
    <property type="entry name" value="Rib_uL2_dom2"/>
</dbReference>
<dbReference type="GO" id="GO:1990904">
    <property type="term" value="C:ribonucleoprotein complex"/>
    <property type="evidence" value="ECO:0007669"/>
    <property type="project" value="UniProtKB-KW"/>
</dbReference>
<evidence type="ECO:0000256" key="4">
    <source>
        <dbReference type="ARBA" id="ARBA00035283"/>
    </source>
</evidence>
<evidence type="ECO:0000256" key="5">
    <source>
        <dbReference type="ARBA" id="ARBA00035357"/>
    </source>
</evidence>
<dbReference type="InterPro" id="IPR003256">
    <property type="entry name" value="Ribosomal_uL24"/>
</dbReference>
<dbReference type="Gene3D" id="2.30.30.30">
    <property type="match status" value="1"/>
</dbReference>
<evidence type="ECO:0000256" key="2">
    <source>
        <dbReference type="ARBA" id="ARBA00022980"/>
    </source>
</evidence>
<dbReference type="STRING" id="70415.A0A5S6QFL0"/>
<evidence type="ECO:0000256" key="6">
    <source>
        <dbReference type="RuleBase" id="RU003477"/>
    </source>
</evidence>
<sequence>MPRLTHLLACTFYKNFPKSYIEKAKKTIPKKVFGNRFGAPDIVEYERKPEDYVYDEYRPWQQEAHIRQNEYDHFRQSKQFWKIPKVRVEPIPDDQWWIFRGDRVQVLVGKDKGRQGIVNYVVRERNWCFVEGLNCTFETVGAIKNAGFKGNMVKQERPLNVLDEVALVDPLDFRPTKIEWRWNEKGERVRQGLRTGCIIPIPTRSLETFEYVTPETYQESDKDTLVADVKDHTFVPLMKTFEQEIMEQENISGDLESADTYWY</sequence>
<evidence type="ECO:0000259" key="8">
    <source>
        <dbReference type="Pfam" id="PF17136"/>
    </source>
</evidence>
<dbReference type="GO" id="GO:0003723">
    <property type="term" value="F:RNA binding"/>
    <property type="evidence" value="ECO:0007669"/>
    <property type="project" value="InterPro"/>
</dbReference>
<comment type="similarity">
    <text evidence="1 6">Belongs to the universal ribosomal protein uL24 family.</text>
</comment>
<accession>A0A5S6QFL0</accession>
<dbReference type="InterPro" id="IPR005825">
    <property type="entry name" value="Ribosomal_uL24_CS"/>
</dbReference>
<proteinExistence type="inferred from homology"/>
<evidence type="ECO:0000259" key="7">
    <source>
        <dbReference type="Pfam" id="PF00467"/>
    </source>
</evidence>
<dbReference type="InterPro" id="IPR005824">
    <property type="entry name" value="KOW"/>
</dbReference>
<keyword evidence="2 6" id="KW-0689">Ribosomal protein</keyword>
<dbReference type="AlphaFoldDB" id="A0A5S6QFL0"/>